<evidence type="ECO:0000256" key="5">
    <source>
        <dbReference type="ARBA" id="ARBA00023274"/>
    </source>
</evidence>
<keyword evidence="5" id="KW-0687">Ribonucleoprotein</keyword>
<accession>A0A0C3NWI4</accession>
<keyword evidence="10" id="KW-1185">Reference proteome</keyword>
<reference evidence="10" key="2">
    <citation type="submission" date="2015-01" db="EMBL/GenBank/DDBJ databases">
        <title>Evolutionary Origins and Diversification of the Mycorrhizal Mutualists.</title>
        <authorList>
            <consortium name="DOE Joint Genome Institute"/>
            <consortium name="Mycorrhizal Genomics Consortium"/>
            <person name="Kohler A."/>
            <person name="Kuo A."/>
            <person name="Nagy L.G."/>
            <person name="Floudas D."/>
            <person name="Copeland A."/>
            <person name="Barry K.W."/>
            <person name="Cichocki N."/>
            <person name="Veneault-Fourrey C."/>
            <person name="LaButti K."/>
            <person name="Lindquist E.A."/>
            <person name="Lipzen A."/>
            <person name="Lundell T."/>
            <person name="Morin E."/>
            <person name="Murat C."/>
            <person name="Riley R."/>
            <person name="Ohm R."/>
            <person name="Sun H."/>
            <person name="Tunlid A."/>
            <person name="Henrissat B."/>
            <person name="Grigoriev I.V."/>
            <person name="Hibbett D.S."/>
            <person name="Martin F."/>
        </authorList>
    </citation>
    <scope>NUCLEOTIDE SEQUENCE [LARGE SCALE GENOMIC DNA]</scope>
    <source>
        <strain evidence="10">Marx 270</strain>
    </source>
</reference>
<proteinExistence type="inferred from homology"/>
<dbReference type="GO" id="GO:0005762">
    <property type="term" value="C:mitochondrial large ribosomal subunit"/>
    <property type="evidence" value="ECO:0007669"/>
    <property type="project" value="TreeGrafter"/>
</dbReference>
<dbReference type="OrthoDB" id="10252718at2759"/>
<keyword evidence="4" id="KW-0496">Mitochondrion</keyword>
<dbReference type="Pfam" id="PF08561">
    <property type="entry name" value="Ribosomal_L37"/>
    <property type="match status" value="1"/>
</dbReference>
<dbReference type="PANTHER" id="PTHR28595:SF1">
    <property type="entry name" value="LARGE RIBOSOMAL SUBUNIT PROTEIN ML54"/>
    <property type="match status" value="1"/>
</dbReference>
<keyword evidence="2" id="KW-0809">Transit peptide</keyword>
<dbReference type="HOGENOM" id="CLU_144297_1_0_1"/>
<evidence type="ECO:0000256" key="2">
    <source>
        <dbReference type="ARBA" id="ARBA00022946"/>
    </source>
</evidence>
<dbReference type="InParanoid" id="A0A0C3NWI4"/>
<evidence type="ECO:0000313" key="10">
    <source>
        <dbReference type="Proteomes" id="UP000054217"/>
    </source>
</evidence>
<evidence type="ECO:0000256" key="3">
    <source>
        <dbReference type="ARBA" id="ARBA00022980"/>
    </source>
</evidence>
<evidence type="ECO:0000256" key="6">
    <source>
        <dbReference type="ARBA" id="ARBA00033752"/>
    </source>
</evidence>
<gene>
    <name evidence="9" type="ORF">M404DRAFT_1004653</name>
</gene>
<dbReference type="GO" id="GO:0003735">
    <property type="term" value="F:structural constituent of ribosome"/>
    <property type="evidence" value="ECO:0007669"/>
    <property type="project" value="TreeGrafter"/>
</dbReference>
<comment type="subcellular location">
    <subcellularLocation>
        <location evidence="1">Mitochondrion</location>
    </subcellularLocation>
</comment>
<evidence type="ECO:0000256" key="4">
    <source>
        <dbReference type="ARBA" id="ARBA00023128"/>
    </source>
</evidence>
<dbReference type="STRING" id="870435.A0A0C3NWI4"/>
<protein>
    <recommendedName>
        <fullName evidence="7">Large ribosomal subunit protein mL54</fullName>
    </recommendedName>
</protein>
<dbReference type="EMBL" id="KN832004">
    <property type="protein sequence ID" value="KIN99563.1"/>
    <property type="molecule type" value="Genomic_DNA"/>
</dbReference>
<comment type="similarity">
    <text evidence="6">Belongs to the mitochondrion-specific ribosomal protein mL54 family.</text>
</comment>
<keyword evidence="3" id="KW-0689">Ribosomal protein</keyword>
<dbReference type="Proteomes" id="UP000054217">
    <property type="component" value="Unassembled WGS sequence"/>
</dbReference>
<name>A0A0C3NWI4_PISTI</name>
<evidence type="ECO:0000313" key="9">
    <source>
        <dbReference type="EMBL" id="KIN99563.1"/>
    </source>
</evidence>
<reference evidence="9 10" key="1">
    <citation type="submission" date="2014-04" db="EMBL/GenBank/DDBJ databases">
        <authorList>
            <consortium name="DOE Joint Genome Institute"/>
            <person name="Kuo A."/>
            <person name="Kohler A."/>
            <person name="Costa M.D."/>
            <person name="Nagy L.G."/>
            <person name="Floudas D."/>
            <person name="Copeland A."/>
            <person name="Barry K.W."/>
            <person name="Cichocki N."/>
            <person name="Veneault-Fourrey C."/>
            <person name="LaButti K."/>
            <person name="Lindquist E.A."/>
            <person name="Lipzen A."/>
            <person name="Lundell T."/>
            <person name="Morin E."/>
            <person name="Murat C."/>
            <person name="Sun H."/>
            <person name="Tunlid A."/>
            <person name="Henrissat B."/>
            <person name="Grigoriev I.V."/>
            <person name="Hibbett D.S."/>
            <person name="Martin F."/>
            <person name="Nordberg H.P."/>
            <person name="Cantor M.N."/>
            <person name="Hua S.X."/>
        </authorList>
    </citation>
    <scope>NUCLEOTIDE SEQUENCE [LARGE SCALE GENOMIC DNA]</scope>
    <source>
        <strain evidence="9 10">Marx 270</strain>
    </source>
</reference>
<organism evidence="9 10">
    <name type="scientific">Pisolithus tinctorius Marx 270</name>
    <dbReference type="NCBI Taxonomy" id="870435"/>
    <lineage>
        <taxon>Eukaryota</taxon>
        <taxon>Fungi</taxon>
        <taxon>Dikarya</taxon>
        <taxon>Basidiomycota</taxon>
        <taxon>Agaricomycotina</taxon>
        <taxon>Agaricomycetes</taxon>
        <taxon>Agaricomycetidae</taxon>
        <taxon>Boletales</taxon>
        <taxon>Sclerodermatineae</taxon>
        <taxon>Pisolithaceae</taxon>
        <taxon>Pisolithus</taxon>
    </lineage>
</organism>
<dbReference type="AlphaFoldDB" id="A0A0C3NWI4"/>
<dbReference type="PANTHER" id="PTHR28595">
    <property type="entry name" value="39S RIBOSOMAL PROTEIN L54, MITOCHONDRIAL"/>
    <property type="match status" value="1"/>
</dbReference>
<feature type="region of interest" description="Disordered" evidence="8">
    <location>
        <begin position="101"/>
        <end position="133"/>
    </location>
</feature>
<sequence>MSLLVCPRASLHRRLAFFFSRTLAIGPRQAGSASAEKKPSTAKSATSPSLEDLKPPISSCPAGTVLSGLNYLKGQPPVLAMPDADYPGWLWDLTNPKKRSVVEDVEPGSDAEKRRLRRENRQLLRDKNKFGAR</sequence>
<dbReference type="InterPro" id="IPR013870">
    <property type="entry name" value="Ribosomal_mL54"/>
</dbReference>
<evidence type="ECO:0000256" key="1">
    <source>
        <dbReference type="ARBA" id="ARBA00004173"/>
    </source>
</evidence>
<feature type="region of interest" description="Disordered" evidence="8">
    <location>
        <begin position="27"/>
        <end position="57"/>
    </location>
</feature>
<evidence type="ECO:0000256" key="7">
    <source>
        <dbReference type="ARBA" id="ARBA00035179"/>
    </source>
</evidence>
<evidence type="ECO:0000256" key="8">
    <source>
        <dbReference type="SAM" id="MobiDB-lite"/>
    </source>
</evidence>
<feature type="compositionally biased region" description="Basic and acidic residues" evidence="8">
    <location>
        <begin position="119"/>
        <end position="133"/>
    </location>
</feature>